<comment type="caution">
    <text evidence="2">The sequence shown here is derived from an EMBL/GenBank/DDBJ whole genome shotgun (WGS) entry which is preliminary data.</text>
</comment>
<organism evidence="2 3">
    <name type="scientific">Paenochrobactrum gallinarii</name>
    <dbReference type="NCBI Taxonomy" id="643673"/>
    <lineage>
        <taxon>Bacteria</taxon>
        <taxon>Pseudomonadati</taxon>
        <taxon>Pseudomonadota</taxon>
        <taxon>Alphaproteobacteria</taxon>
        <taxon>Hyphomicrobiales</taxon>
        <taxon>Brucellaceae</taxon>
        <taxon>Paenochrobactrum</taxon>
    </lineage>
</organism>
<sequence>MSKQRANLGFGDALSDLSAFVPTPKTAPKDKATEEAAVAAGFVSREPKAPEPTKPQRRRRTGRNVQFNIKAKPETIAAFYEIADANGWGLGETLEHAVDLLAKNNKV</sequence>
<dbReference type="Proteomes" id="UP000555393">
    <property type="component" value="Unassembled WGS sequence"/>
</dbReference>
<dbReference type="AlphaFoldDB" id="A0A841LYZ6"/>
<accession>A0A841LYZ6</accession>
<evidence type="ECO:0008006" key="4">
    <source>
        <dbReference type="Google" id="ProtNLM"/>
    </source>
</evidence>
<proteinExistence type="predicted"/>
<protein>
    <recommendedName>
        <fullName evidence="4">Stability/partitioning determinant</fullName>
    </recommendedName>
</protein>
<evidence type="ECO:0000313" key="3">
    <source>
        <dbReference type="Proteomes" id="UP000555393"/>
    </source>
</evidence>
<keyword evidence="3" id="KW-1185">Reference proteome</keyword>
<dbReference type="RefSeq" id="WP_246431383.1">
    <property type="nucleotide sequence ID" value="NZ_JACIIU010000056.1"/>
</dbReference>
<name>A0A841LYZ6_9HYPH</name>
<dbReference type="EMBL" id="JACIIU010000056">
    <property type="protein sequence ID" value="MBB6262646.1"/>
    <property type="molecule type" value="Genomic_DNA"/>
</dbReference>
<evidence type="ECO:0000313" key="2">
    <source>
        <dbReference type="EMBL" id="MBB6262646.1"/>
    </source>
</evidence>
<feature type="region of interest" description="Disordered" evidence="1">
    <location>
        <begin position="40"/>
        <end position="63"/>
    </location>
</feature>
<evidence type="ECO:0000256" key="1">
    <source>
        <dbReference type="SAM" id="MobiDB-lite"/>
    </source>
</evidence>
<gene>
    <name evidence="2" type="ORF">FHS77_003228</name>
</gene>
<reference evidence="2 3" key="1">
    <citation type="submission" date="2020-08" db="EMBL/GenBank/DDBJ databases">
        <title>Genomic Encyclopedia of Type Strains, Phase IV (KMG-IV): sequencing the most valuable type-strain genomes for metagenomic binning, comparative biology and taxonomic classification.</title>
        <authorList>
            <person name="Goeker M."/>
        </authorList>
    </citation>
    <scope>NUCLEOTIDE SEQUENCE [LARGE SCALE GENOMIC DNA]</scope>
    <source>
        <strain evidence="2 3">DSM 22336</strain>
    </source>
</reference>